<dbReference type="Proteomes" id="UP000182264">
    <property type="component" value="Chromosome"/>
</dbReference>
<dbReference type="GO" id="GO:0006096">
    <property type="term" value="P:glycolytic process"/>
    <property type="evidence" value="ECO:0007669"/>
    <property type="project" value="UniProtKB-KW"/>
</dbReference>
<dbReference type="Pfam" id="PF10143">
    <property type="entry name" value="PhosphMutase"/>
    <property type="match status" value="1"/>
</dbReference>
<keyword evidence="5" id="KW-0324">Glycolysis</keyword>
<dbReference type="InterPro" id="IPR042253">
    <property type="entry name" value="Pglycerate_mutase_ApgM_sf"/>
</dbReference>
<accession>A0A1L3GEE8</accession>
<dbReference type="PIRSF" id="PIRSF006392">
    <property type="entry name" value="IPGAM_arch"/>
    <property type="match status" value="1"/>
</dbReference>
<name>A0A1L3GEE8_SYNAC</name>
<dbReference type="InterPro" id="IPR004456">
    <property type="entry name" value="Pglycerate_mutase_ApgM"/>
</dbReference>
<dbReference type="Gene3D" id="3.40.720.10">
    <property type="entry name" value="Alkaline Phosphatase, subunit A"/>
    <property type="match status" value="2"/>
</dbReference>
<dbReference type="PANTHER" id="PTHR31209:SF0">
    <property type="entry name" value="METALLOENZYME DOMAIN-CONTAINING PROTEIN"/>
    <property type="match status" value="1"/>
</dbReference>
<dbReference type="GO" id="GO:0046872">
    <property type="term" value="F:metal ion binding"/>
    <property type="evidence" value="ECO:0007669"/>
    <property type="project" value="InterPro"/>
</dbReference>
<evidence type="ECO:0000256" key="3">
    <source>
        <dbReference type="ARBA" id="ARBA00004921"/>
    </source>
</evidence>
<feature type="domain" description="Metalloenzyme" evidence="6">
    <location>
        <begin position="1"/>
        <end position="403"/>
    </location>
</feature>
<protein>
    <submittedName>
        <fullName evidence="7">Phosphoglycerate mutase</fullName>
    </submittedName>
</protein>
<reference evidence="7 8" key="1">
    <citation type="journal article" date="2017" name="Genome Announc.">
        <title>Complete Genome Sequences of Two Acetylene-Fermenting Pelobacter acetylenicus Strains.</title>
        <authorList>
            <person name="Sutton J.M."/>
            <person name="Baesman S.M."/>
            <person name="Fierst J.L."/>
            <person name="Poret-Peterson A.T."/>
            <person name="Oremland R.S."/>
            <person name="Dunlap D.S."/>
            <person name="Akob D.M."/>
        </authorList>
    </citation>
    <scope>NUCLEOTIDE SEQUENCE [LARGE SCALE GENOMIC DNA]</scope>
    <source>
        <strain evidence="7 8">DSM 3247</strain>
    </source>
</reference>
<comment type="function">
    <text evidence="2">Catalyzes the interconversion of 2-phosphoglycerate and 3-phosphoglycerate.</text>
</comment>
<dbReference type="KEGG" id="pace:A6070_12860"/>
<evidence type="ECO:0000256" key="5">
    <source>
        <dbReference type="ARBA" id="ARBA00023152"/>
    </source>
</evidence>
<organism evidence="7 8">
    <name type="scientific">Syntrophotalea acetylenica</name>
    <name type="common">Pelobacter acetylenicus</name>
    <dbReference type="NCBI Taxonomy" id="29542"/>
    <lineage>
        <taxon>Bacteria</taxon>
        <taxon>Pseudomonadati</taxon>
        <taxon>Thermodesulfobacteriota</taxon>
        <taxon>Desulfuromonadia</taxon>
        <taxon>Desulfuromonadales</taxon>
        <taxon>Syntrophotaleaceae</taxon>
        <taxon>Syntrophotalea</taxon>
    </lineage>
</organism>
<evidence type="ECO:0000256" key="4">
    <source>
        <dbReference type="ARBA" id="ARBA00005524"/>
    </source>
</evidence>
<gene>
    <name evidence="7" type="ORF">A7E75_04225</name>
</gene>
<dbReference type="InterPro" id="IPR006124">
    <property type="entry name" value="Metalloenzyme"/>
</dbReference>
<evidence type="ECO:0000256" key="2">
    <source>
        <dbReference type="ARBA" id="ARBA00002315"/>
    </source>
</evidence>
<evidence type="ECO:0000313" key="8">
    <source>
        <dbReference type="Proteomes" id="UP000182264"/>
    </source>
</evidence>
<dbReference type="AlphaFoldDB" id="A0A1L3GEE8"/>
<dbReference type="CDD" id="cd16011">
    <property type="entry name" value="iPGM_like"/>
    <property type="match status" value="1"/>
</dbReference>
<dbReference type="NCBIfam" id="TIGR00306">
    <property type="entry name" value="apgM"/>
    <property type="match status" value="1"/>
</dbReference>
<comment type="pathway">
    <text evidence="3">Carbohydrate degradation.</text>
</comment>
<keyword evidence="8" id="KW-1185">Reference proteome</keyword>
<evidence type="ECO:0000313" key="7">
    <source>
        <dbReference type="EMBL" id="APG24326.1"/>
    </source>
</evidence>
<evidence type="ECO:0000259" key="6">
    <source>
        <dbReference type="Pfam" id="PF01676"/>
    </source>
</evidence>
<proteinExistence type="inferred from homology"/>
<comment type="similarity">
    <text evidence="4">Belongs to the BPG-independent phosphoglycerate mutase family. A-PGAM subfamily.</text>
</comment>
<dbReference type="SUPFAM" id="SSF53649">
    <property type="entry name" value="Alkaline phosphatase-like"/>
    <property type="match status" value="1"/>
</dbReference>
<dbReference type="Pfam" id="PF01676">
    <property type="entry name" value="Metalloenzyme"/>
    <property type="match status" value="1"/>
</dbReference>
<dbReference type="STRING" id="29542.A6070_12860"/>
<dbReference type="RefSeq" id="WP_072286166.1">
    <property type="nucleotide sequence ID" value="NZ_CP015455.1"/>
</dbReference>
<dbReference type="InterPro" id="IPR017850">
    <property type="entry name" value="Alkaline_phosphatase_core_sf"/>
</dbReference>
<dbReference type="Gene3D" id="3.30.70.2130">
    <property type="entry name" value="Metalloenzyme domain"/>
    <property type="match status" value="1"/>
</dbReference>
<dbReference type="GO" id="GO:0004619">
    <property type="term" value="F:phosphoglycerate mutase activity"/>
    <property type="evidence" value="ECO:0007669"/>
    <property type="project" value="UniProtKB-EC"/>
</dbReference>
<dbReference type="OrthoDB" id="9804453at2"/>
<dbReference type="PANTHER" id="PTHR31209">
    <property type="entry name" value="COFACTOR-INDEPENDENT PHOSPHOGLYCERATE MUTASE"/>
    <property type="match status" value="1"/>
</dbReference>
<dbReference type="EMBL" id="CP015518">
    <property type="protein sequence ID" value="APG24326.1"/>
    <property type="molecule type" value="Genomic_DNA"/>
</dbReference>
<comment type="catalytic activity">
    <reaction evidence="1">
        <text>(2R)-2-phosphoglycerate = (2R)-3-phosphoglycerate</text>
        <dbReference type="Rhea" id="RHEA:15901"/>
        <dbReference type="ChEBI" id="CHEBI:58272"/>
        <dbReference type="ChEBI" id="CHEBI:58289"/>
        <dbReference type="EC" id="5.4.2.12"/>
    </reaction>
</comment>
<sequence length="433" mass="47674">MRCILLLLDGLGDRSHPQLDHRTPLQAASTPNLDKIASLGMNGLFHSHLQGTALPSELAHFLMFGYQIEDFPGRGVVEALGEGIDIRLDDVALLARIFSVTKEQQRLVLRHENPPLDRQDCQSLHGAIRAFSRDAIEAEFLPTKGIGGILRLRGKVSKAVTDSNPIIEGRPLMEVLPLRAMAEDPLTQNTARFLNDYLRWSYRTLATHPLNRQRTREGLPAINAVGTQRAGMMKHLPSFTDKWGLKGLMIASGAVYQGLGQVVGMETCKVRDTGDPGKDLQERLAMAWQAKEFDFVHVHTKVADEAGHARDPLLKKRIIESIDAALAFAIEKILADDDVLFIVTADHATASSGTMIHTGETVPIVMAGRYVRRDKVVSFDEVSCASGGLNLVRGKELMYLVLNFLDRGKLWGLMDAPDDQPFTPGNATPLPVD</sequence>
<evidence type="ECO:0000256" key="1">
    <source>
        <dbReference type="ARBA" id="ARBA00000370"/>
    </source>
</evidence>